<dbReference type="InParanoid" id="G4NEM4"/>
<reference key="2">
    <citation type="submission" date="2011-05" db="EMBL/GenBank/DDBJ databases">
        <title>The Genome Sequence of Magnaporthe oryzae 70-15.</title>
        <authorList>
            <consortium name="The Broad Institute Genome Sequencing Platform"/>
            <person name="Ma L.-J."/>
            <person name="Dead R."/>
            <person name="Young S.K."/>
            <person name="Zeng Q."/>
            <person name="Gargeya S."/>
            <person name="Fitzgerald M."/>
            <person name="Haas B."/>
            <person name="Abouelleil A."/>
            <person name="Alvarado L."/>
            <person name="Arachchi H.M."/>
            <person name="Berlin A."/>
            <person name="Brown A."/>
            <person name="Chapman S.B."/>
            <person name="Chen Z."/>
            <person name="Dunbar C."/>
            <person name="Freedman E."/>
            <person name="Gearin G."/>
            <person name="Gellesch M."/>
            <person name="Goldberg J."/>
            <person name="Griggs A."/>
            <person name="Gujja S."/>
            <person name="Heiman D."/>
            <person name="Howarth C."/>
            <person name="Larson L."/>
            <person name="Lui A."/>
            <person name="MacDonald P.J.P."/>
            <person name="Mehta T."/>
            <person name="Montmayeur A."/>
            <person name="Murphy C."/>
            <person name="Neiman D."/>
            <person name="Pearson M."/>
            <person name="Priest M."/>
            <person name="Roberts A."/>
            <person name="Saif S."/>
            <person name="Shea T."/>
            <person name="Shenoy N."/>
            <person name="Sisk P."/>
            <person name="Stolte C."/>
            <person name="Sykes S."/>
            <person name="Yandava C."/>
            <person name="Wortman J."/>
            <person name="Nusbaum C."/>
            <person name="Birren B."/>
        </authorList>
    </citation>
    <scope>NUCLEOTIDE SEQUENCE</scope>
    <source>
        <strain>70-15</strain>
    </source>
</reference>
<dbReference type="KEGG" id="mgr:MGG_17377"/>
<reference evidence="1 2" key="1">
    <citation type="journal article" date="2005" name="Nature">
        <title>The genome sequence of the rice blast fungus Magnaporthe grisea.</title>
        <authorList>
            <person name="Dean R.A."/>
            <person name="Talbot N.J."/>
            <person name="Ebbole D.J."/>
            <person name="Farman M.L."/>
            <person name="Mitchell T.K."/>
            <person name="Orbach M.J."/>
            <person name="Thon M."/>
            <person name="Kulkarni R."/>
            <person name="Xu J.R."/>
            <person name="Pan H."/>
            <person name="Read N.D."/>
            <person name="Lee Y.H."/>
            <person name="Carbone I."/>
            <person name="Brown D."/>
            <person name="Oh Y.Y."/>
            <person name="Donofrio N."/>
            <person name="Jeong J.S."/>
            <person name="Soanes D.M."/>
            <person name="Djonovic S."/>
            <person name="Kolomiets E."/>
            <person name="Rehmeyer C."/>
            <person name="Li W."/>
            <person name="Harding M."/>
            <person name="Kim S."/>
            <person name="Lebrun M.H."/>
            <person name="Bohnert H."/>
            <person name="Coughlan S."/>
            <person name="Butler J."/>
            <person name="Calvo S."/>
            <person name="Ma L.J."/>
            <person name="Nicol R."/>
            <person name="Purcell S."/>
            <person name="Nusbaum C."/>
            <person name="Galagan J.E."/>
            <person name="Birren B.W."/>
        </authorList>
    </citation>
    <scope>NUCLEOTIDE SEQUENCE [LARGE SCALE GENOMIC DNA]</scope>
    <source>
        <strain evidence="2">70-15 / ATCC MYA-4617 / FGSC 8958</strain>
    </source>
</reference>
<keyword evidence="2" id="KW-1185">Reference proteome</keyword>
<dbReference type="RefSeq" id="XP_003718238.1">
    <property type="nucleotide sequence ID" value="XM_003718190.1"/>
</dbReference>
<accession>G4NEM4</accession>
<dbReference type="VEuPathDB" id="FungiDB:MGG_17377"/>
<organism evidence="1 2">
    <name type="scientific">Pyricularia oryzae (strain 70-15 / ATCC MYA-4617 / FGSC 8958)</name>
    <name type="common">Rice blast fungus</name>
    <name type="synonym">Magnaporthe oryzae</name>
    <dbReference type="NCBI Taxonomy" id="242507"/>
    <lineage>
        <taxon>Eukaryota</taxon>
        <taxon>Fungi</taxon>
        <taxon>Dikarya</taxon>
        <taxon>Ascomycota</taxon>
        <taxon>Pezizomycotina</taxon>
        <taxon>Sordariomycetes</taxon>
        <taxon>Sordariomycetidae</taxon>
        <taxon>Magnaporthales</taxon>
        <taxon>Pyriculariaceae</taxon>
        <taxon>Pyricularia</taxon>
    </lineage>
</organism>
<dbReference type="EMBL" id="CM001235">
    <property type="protein sequence ID" value="EHA48654.1"/>
    <property type="molecule type" value="Genomic_DNA"/>
</dbReference>
<evidence type="ECO:0000313" key="2">
    <source>
        <dbReference type="Proteomes" id="UP000009058"/>
    </source>
</evidence>
<dbReference type="OMA" id="KCLIWIR"/>
<sequence>MEPGSKDAGRVLKKEQSLHGRKLHVQTLANGRSGGVCFWSRKKSDMFLFWQMLSGRCLLPDDFRGGSTQQVRAQRKAQFTKDKCLIWIRKIPTRATRHRTEATFVSITHSGWVR</sequence>
<dbReference type="Proteomes" id="UP000009058">
    <property type="component" value="Chromosome 5"/>
</dbReference>
<evidence type="ECO:0000313" key="1">
    <source>
        <dbReference type="EMBL" id="EHA48654.1"/>
    </source>
</evidence>
<dbReference type="GeneID" id="12984047"/>
<name>G4NEM4_PYRO7</name>
<dbReference type="HOGENOM" id="CLU_2121567_0_0_1"/>
<gene>
    <name evidence="1" type="ORF">MGG_17377</name>
</gene>
<dbReference type="AlphaFoldDB" id="G4NEM4"/>
<proteinExistence type="predicted"/>
<protein>
    <submittedName>
        <fullName evidence="1">Uncharacterized protein</fullName>
    </submittedName>
</protein>